<evidence type="ECO:0000259" key="2">
    <source>
        <dbReference type="Pfam" id="PF21597"/>
    </source>
</evidence>
<feature type="compositionally biased region" description="Basic residues" evidence="1">
    <location>
        <begin position="24"/>
        <end position="39"/>
    </location>
</feature>
<evidence type="ECO:0000256" key="1">
    <source>
        <dbReference type="SAM" id="MobiDB-lite"/>
    </source>
</evidence>
<feature type="region of interest" description="Disordered" evidence="1">
    <location>
        <begin position="1"/>
        <end position="104"/>
    </location>
</feature>
<dbReference type="InterPro" id="IPR036271">
    <property type="entry name" value="Tet_transcr_reg_TetR-rel_C_sf"/>
</dbReference>
<protein>
    <recommendedName>
        <fullName evidence="2">Transcriptional regulator SbtR-like C-terminal domain-containing protein</fullName>
    </recommendedName>
</protein>
<keyword evidence="4" id="KW-1185">Reference proteome</keyword>
<dbReference type="Proteomes" id="UP000540412">
    <property type="component" value="Unassembled WGS sequence"/>
</dbReference>
<accession>A0A7W9UKT7</accession>
<proteinExistence type="predicted"/>
<feature type="domain" description="Transcriptional regulator SbtR-like C-terminal" evidence="2">
    <location>
        <begin position="140"/>
        <end position="203"/>
    </location>
</feature>
<sequence>MDDDIANGTSMTTDSAERIGKCHTAPRRRTTQQHPHPRCGRGGFQRIRRWAIDRGDRPARRRSHRHALPAFPGQAGPAGRDRQRAAGASGGRGAPARPGRRPRHGAVHVLLLPRGRVGREEDDRGIARRCGHRGPGRHHDHGFTDVLAKLLARAQAASAVRDDVTTDDLAALPTSTTQGAVQGGWNPHRQQRVLSIIFAGLHPH</sequence>
<organism evidence="3 4">
    <name type="scientific">Nocardia transvalensis</name>
    <dbReference type="NCBI Taxonomy" id="37333"/>
    <lineage>
        <taxon>Bacteria</taxon>
        <taxon>Bacillati</taxon>
        <taxon>Actinomycetota</taxon>
        <taxon>Actinomycetes</taxon>
        <taxon>Mycobacteriales</taxon>
        <taxon>Nocardiaceae</taxon>
        <taxon>Nocardia</taxon>
    </lineage>
</organism>
<dbReference type="InterPro" id="IPR049445">
    <property type="entry name" value="TetR_SbtR-like_C"/>
</dbReference>
<evidence type="ECO:0000313" key="3">
    <source>
        <dbReference type="EMBL" id="MBB5916893.1"/>
    </source>
</evidence>
<dbReference type="AlphaFoldDB" id="A0A7W9UKT7"/>
<evidence type="ECO:0000313" key="4">
    <source>
        <dbReference type="Proteomes" id="UP000540412"/>
    </source>
</evidence>
<reference evidence="3 4" key="1">
    <citation type="submission" date="2020-08" db="EMBL/GenBank/DDBJ databases">
        <title>Sequencing the genomes of 1000 actinobacteria strains.</title>
        <authorList>
            <person name="Klenk H.-P."/>
        </authorList>
    </citation>
    <scope>NUCLEOTIDE SEQUENCE [LARGE SCALE GENOMIC DNA]</scope>
    <source>
        <strain evidence="3 4">DSM 43582</strain>
    </source>
</reference>
<dbReference type="SUPFAM" id="SSF48498">
    <property type="entry name" value="Tetracyclin repressor-like, C-terminal domain"/>
    <property type="match status" value="1"/>
</dbReference>
<name>A0A7W9UKT7_9NOCA</name>
<dbReference type="Gene3D" id="1.10.357.10">
    <property type="entry name" value="Tetracycline Repressor, domain 2"/>
    <property type="match status" value="1"/>
</dbReference>
<comment type="caution">
    <text evidence="3">The sequence shown here is derived from an EMBL/GenBank/DDBJ whole genome shotgun (WGS) entry which is preliminary data.</text>
</comment>
<gene>
    <name evidence="3" type="ORF">BJY24_005805</name>
</gene>
<dbReference type="EMBL" id="JACHIT010000002">
    <property type="protein sequence ID" value="MBB5916893.1"/>
    <property type="molecule type" value="Genomic_DNA"/>
</dbReference>
<dbReference type="Pfam" id="PF21597">
    <property type="entry name" value="TetR_C_43"/>
    <property type="match status" value="1"/>
</dbReference>